<dbReference type="InterPro" id="IPR013324">
    <property type="entry name" value="RNA_pol_sigma_r3/r4-like"/>
</dbReference>
<dbReference type="Gene3D" id="1.10.10.10">
    <property type="entry name" value="Winged helix-like DNA-binding domain superfamily/Winged helix DNA-binding domain"/>
    <property type="match status" value="1"/>
</dbReference>
<keyword evidence="8" id="KW-1185">Reference proteome</keyword>
<dbReference type="InterPro" id="IPR014284">
    <property type="entry name" value="RNA_pol_sigma-70_dom"/>
</dbReference>
<evidence type="ECO:0000259" key="6">
    <source>
        <dbReference type="Pfam" id="PF08281"/>
    </source>
</evidence>
<organism evidence="7 8">
    <name type="scientific">Candidatus Ornithobacterium hominis</name>
    <dbReference type="NCBI Taxonomy" id="2497989"/>
    <lineage>
        <taxon>Bacteria</taxon>
        <taxon>Pseudomonadati</taxon>
        <taxon>Bacteroidota</taxon>
        <taxon>Flavobacteriia</taxon>
        <taxon>Flavobacteriales</taxon>
        <taxon>Weeksellaceae</taxon>
        <taxon>Ornithobacterium</taxon>
    </lineage>
</organism>
<keyword evidence="3" id="KW-0731">Sigma factor</keyword>
<accession>A0A383TZJ0</accession>
<dbReference type="SUPFAM" id="SSF88946">
    <property type="entry name" value="Sigma2 domain of RNA polymerase sigma factors"/>
    <property type="match status" value="1"/>
</dbReference>
<evidence type="ECO:0000313" key="7">
    <source>
        <dbReference type="EMBL" id="SZD72321.1"/>
    </source>
</evidence>
<dbReference type="InterPro" id="IPR013249">
    <property type="entry name" value="RNA_pol_sigma70_r4_t2"/>
</dbReference>
<dbReference type="PANTHER" id="PTHR43133">
    <property type="entry name" value="RNA POLYMERASE ECF-TYPE SIGMA FACTO"/>
    <property type="match status" value="1"/>
</dbReference>
<dbReference type="InterPro" id="IPR036388">
    <property type="entry name" value="WH-like_DNA-bd_sf"/>
</dbReference>
<evidence type="ECO:0000256" key="3">
    <source>
        <dbReference type="ARBA" id="ARBA00023082"/>
    </source>
</evidence>
<comment type="similarity">
    <text evidence="1">Belongs to the sigma-70 factor family. ECF subfamily.</text>
</comment>
<feature type="domain" description="RNA polymerase sigma-70 region 2" evidence="5">
    <location>
        <begin position="2"/>
        <end position="60"/>
    </location>
</feature>
<dbReference type="EMBL" id="UNSC01000003">
    <property type="protein sequence ID" value="SZD72321.1"/>
    <property type="molecule type" value="Genomic_DNA"/>
</dbReference>
<proteinExistence type="inferred from homology"/>
<keyword evidence="4" id="KW-0804">Transcription</keyword>
<protein>
    <submittedName>
        <fullName evidence="7">RNA polymerase sigma factor sigV</fullName>
    </submittedName>
</protein>
<gene>
    <name evidence="7" type="primary">sigV</name>
    <name evidence="7" type="ORF">SAMEA104719789_00761</name>
</gene>
<dbReference type="Pfam" id="PF04542">
    <property type="entry name" value="Sigma70_r2"/>
    <property type="match status" value="1"/>
</dbReference>
<dbReference type="NCBIfam" id="TIGR02937">
    <property type="entry name" value="sigma70-ECF"/>
    <property type="match status" value="1"/>
</dbReference>
<dbReference type="InterPro" id="IPR039425">
    <property type="entry name" value="RNA_pol_sigma-70-like"/>
</dbReference>
<dbReference type="AlphaFoldDB" id="A0A383TZJ0"/>
<dbReference type="Proteomes" id="UP000262142">
    <property type="component" value="Unassembled WGS sequence"/>
</dbReference>
<dbReference type="GO" id="GO:0016987">
    <property type="term" value="F:sigma factor activity"/>
    <property type="evidence" value="ECO:0007669"/>
    <property type="project" value="UniProtKB-KW"/>
</dbReference>
<dbReference type="GO" id="GO:0003677">
    <property type="term" value="F:DNA binding"/>
    <property type="evidence" value="ECO:0007669"/>
    <property type="project" value="InterPro"/>
</dbReference>
<dbReference type="GO" id="GO:0006352">
    <property type="term" value="P:DNA-templated transcription initiation"/>
    <property type="evidence" value="ECO:0007669"/>
    <property type="project" value="InterPro"/>
</dbReference>
<keyword evidence="2" id="KW-0805">Transcription regulation</keyword>
<evidence type="ECO:0000313" key="8">
    <source>
        <dbReference type="Proteomes" id="UP000262142"/>
    </source>
</evidence>
<reference evidence="7 8" key="1">
    <citation type="submission" date="2018-09" db="EMBL/GenBank/DDBJ databases">
        <authorList>
            <consortium name="Pathogen Informatics"/>
        </authorList>
    </citation>
    <scope>NUCLEOTIDE SEQUENCE [LARGE SCALE GENOMIC DNA]</scope>
    <source>
        <strain evidence="7 8">OH-22767</strain>
    </source>
</reference>
<evidence type="ECO:0000256" key="4">
    <source>
        <dbReference type="ARBA" id="ARBA00023163"/>
    </source>
</evidence>
<name>A0A383TZJ0_9FLAO</name>
<evidence type="ECO:0000256" key="2">
    <source>
        <dbReference type="ARBA" id="ARBA00023015"/>
    </source>
</evidence>
<dbReference type="PANTHER" id="PTHR43133:SF51">
    <property type="entry name" value="RNA POLYMERASE SIGMA FACTOR"/>
    <property type="match status" value="1"/>
</dbReference>
<dbReference type="SUPFAM" id="SSF88659">
    <property type="entry name" value="Sigma3 and sigma4 domains of RNA polymerase sigma factors"/>
    <property type="match status" value="1"/>
</dbReference>
<dbReference type="InterPro" id="IPR007627">
    <property type="entry name" value="RNA_pol_sigma70_r2"/>
</dbReference>
<feature type="domain" description="RNA polymerase sigma factor 70 region 4 type 2" evidence="6">
    <location>
        <begin position="86"/>
        <end position="138"/>
    </location>
</feature>
<sequence length="148" mass="17593">MFAVCLSYFNCEDDAQESFQLAFIKVFRDIRKFNHKGSFEGWVRRIMVNQCIDNLRKKKKENWVALNESTTPVQEDEVLDDDFTAQELLKEIQNLPPQYRMVFNLYFLEDFSHKEIAEMLGISESTSKSNLHRAKAKLKEELQKKYKK</sequence>
<dbReference type="Pfam" id="PF08281">
    <property type="entry name" value="Sigma70_r4_2"/>
    <property type="match status" value="1"/>
</dbReference>
<dbReference type="Gene3D" id="1.10.1740.10">
    <property type="match status" value="1"/>
</dbReference>
<evidence type="ECO:0000259" key="5">
    <source>
        <dbReference type="Pfam" id="PF04542"/>
    </source>
</evidence>
<evidence type="ECO:0000256" key="1">
    <source>
        <dbReference type="ARBA" id="ARBA00010641"/>
    </source>
</evidence>
<dbReference type="CDD" id="cd06171">
    <property type="entry name" value="Sigma70_r4"/>
    <property type="match status" value="1"/>
</dbReference>
<dbReference type="InterPro" id="IPR013325">
    <property type="entry name" value="RNA_pol_sigma_r2"/>
</dbReference>